<dbReference type="PATRIC" id="fig|1324352.5.peg.172"/>
<reference evidence="2 3" key="1">
    <citation type="submission" date="2014-11" db="EMBL/GenBank/DDBJ databases">
        <authorList>
            <person name="Park G.-S."/>
            <person name="Hong S.-J."/>
            <person name="Jung B.K."/>
            <person name="Khan A.R."/>
            <person name="Kwak Y."/>
            <person name="Shin J.-H."/>
        </authorList>
    </citation>
    <scope>NUCLEOTIDE SEQUENCE [LARGE SCALE GENOMIC DNA]</scope>
    <source>
        <strain evidence="2 3">DSM 27622</strain>
    </source>
</reference>
<dbReference type="AlphaFoldDB" id="A0A0G3LYA3"/>
<dbReference type="RefSeq" id="WP_053326758.1">
    <property type="nucleotide sequence ID" value="NZ_CP009928.1"/>
</dbReference>
<feature type="chain" id="PRO_5005184951" evidence="1">
    <location>
        <begin position="22"/>
        <end position="238"/>
    </location>
</feature>
<proteinExistence type="predicted"/>
<gene>
    <name evidence="2" type="ORF">OK18_00785</name>
</gene>
<evidence type="ECO:0000256" key="1">
    <source>
        <dbReference type="SAM" id="SignalP"/>
    </source>
</evidence>
<dbReference type="EMBL" id="CP009928">
    <property type="protein sequence ID" value="AKK71365.1"/>
    <property type="molecule type" value="Genomic_DNA"/>
</dbReference>
<sequence>MKTFKLSVCLLLLSIFILVVKSCSTTEERESVTNQNEINKEFAGKTSPGITEDEYQQMMRNLRSDIDDILNETKPDNLTLQEYKIKLIDGKLFLPQSAQERILSSSQNLANYGRELASINDIDIDVNDDSEVLALGGLYSPDDDLGKTFTGFARIVSQTGSTIQKSTNTLTWGEVGECAAVAIGADALWALGGSSAATWGAAALTRAFTAVAKRFLGPIGVAIAVVSFGVCIAQQAND</sequence>
<evidence type="ECO:0000313" key="2">
    <source>
        <dbReference type="EMBL" id="AKK71365.1"/>
    </source>
</evidence>
<protein>
    <submittedName>
        <fullName evidence="2">Uncharacterized protein</fullName>
    </submittedName>
</protein>
<dbReference type="Proteomes" id="UP000035213">
    <property type="component" value="Chromosome"/>
</dbReference>
<name>A0A0G3LYA3_CHRGL</name>
<feature type="signal peptide" evidence="1">
    <location>
        <begin position="1"/>
        <end position="21"/>
    </location>
</feature>
<dbReference type="KEGG" id="cgn:OK18_00785"/>
<organism evidence="2 3">
    <name type="scientific">Chryseobacterium gallinarum</name>
    <dbReference type="NCBI Taxonomy" id="1324352"/>
    <lineage>
        <taxon>Bacteria</taxon>
        <taxon>Pseudomonadati</taxon>
        <taxon>Bacteroidota</taxon>
        <taxon>Flavobacteriia</taxon>
        <taxon>Flavobacteriales</taxon>
        <taxon>Weeksellaceae</taxon>
        <taxon>Chryseobacterium group</taxon>
        <taxon>Chryseobacterium</taxon>
    </lineage>
</organism>
<accession>A0A0G3LYA3</accession>
<keyword evidence="1" id="KW-0732">Signal</keyword>
<evidence type="ECO:0000313" key="3">
    <source>
        <dbReference type="Proteomes" id="UP000035213"/>
    </source>
</evidence>
<dbReference type="OrthoDB" id="1435947at2"/>